<dbReference type="PRINTS" id="PR00260">
    <property type="entry name" value="CHEMTRNSDUCR"/>
</dbReference>
<dbReference type="SUPFAM" id="SSF58104">
    <property type="entry name" value="Methyl-accepting chemotaxis protein (MCP) signaling domain"/>
    <property type="match status" value="1"/>
</dbReference>
<evidence type="ECO:0000313" key="6">
    <source>
        <dbReference type="EMBL" id="ASB41732.1"/>
    </source>
</evidence>
<evidence type="ECO:0000256" key="4">
    <source>
        <dbReference type="SAM" id="Phobius"/>
    </source>
</evidence>
<sequence length="528" mass="56554">MKGKLTLQQRLILPIVLLGLVALLSNILAVFGINNVNGNAGTIVDTYMASETKLEEIRRSMMGIHRLALSHIVAADHTTMIQLVQEIKDEQAALDERLEAYESFVPEEESGTYQALLEDYDAFKHALVRLVCASADSKTQEAYAMANGDVASYGSSAEKRIDELYASASAQAGEARDRLFIVYLTSLIISACTLTAGIILVVAAFRIVKKYVIAPIRQAIGTLQNSSQRLGGVVGQVHDRIHSSSDSVQALSSLTSQLSAALEEVSGSTGAISGSAAGTRADAQDMAEECAEITAYSVEMRGRAEKVEETARNNMESVRARTEEIISQLGTAIEKSKSVEEISSLTEDILSISSSTDLIAVNASIEAARAGEAGKGFAMVAREIRTLADSCAETAGHIQRVNGVVTGAVDYLSSSARELLEYLGHEVLEQFQRSAESGKQYRDDAIYVEGSIEAFNSRVERLREAMEEVAGSIANISDAIGGAAEGVHSAAGQTQNLVEDMTGIARGMSTNEEIVDELQKQMENLANL</sequence>
<evidence type="ECO:0000256" key="3">
    <source>
        <dbReference type="PROSITE-ProRule" id="PRU00284"/>
    </source>
</evidence>
<dbReference type="InterPro" id="IPR004089">
    <property type="entry name" value="MCPsignal_dom"/>
</dbReference>
<reference evidence="6" key="1">
    <citation type="journal article" date="2017" name="Genome Announc.">
        <title>High-Quality Whole-Genome Sequences of the Oligo-Mouse-Microbiota Bacterial Community.</title>
        <authorList>
            <person name="Garzetti D."/>
            <person name="Brugiroux S."/>
            <person name="Bunk B."/>
            <person name="Pukall R."/>
            <person name="McCoy K.D."/>
            <person name="Macpherson A.J."/>
            <person name="Stecher B."/>
        </authorList>
    </citation>
    <scope>NUCLEOTIDE SEQUENCE</scope>
    <source>
        <strain evidence="6">KB18</strain>
    </source>
</reference>
<dbReference type="GO" id="GO:0006935">
    <property type="term" value="P:chemotaxis"/>
    <property type="evidence" value="ECO:0007669"/>
    <property type="project" value="InterPro"/>
</dbReference>
<evidence type="ECO:0000313" key="9">
    <source>
        <dbReference type="Proteomes" id="UP000596035"/>
    </source>
</evidence>
<dbReference type="GO" id="GO:0007165">
    <property type="term" value="P:signal transduction"/>
    <property type="evidence" value="ECO:0007669"/>
    <property type="project" value="UniProtKB-KW"/>
</dbReference>
<keyword evidence="4" id="KW-1133">Transmembrane helix</keyword>
<evidence type="ECO:0000313" key="8">
    <source>
        <dbReference type="Proteomes" id="UP000196710"/>
    </source>
</evidence>
<dbReference type="Proteomes" id="UP000596035">
    <property type="component" value="Chromosome"/>
</dbReference>
<dbReference type="Proteomes" id="UP000196710">
    <property type="component" value="Chromosome"/>
</dbReference>
<keyword evidence="8" id="KW-1185">Reference proteome</keyword>
<reference evidence="8" key="2">
    <citation type="submission" date="2017-05" db="EMBL/GenBank/DDBJ databases">
        <title>Improved OligoMM genomes.</title>
        <authorList>
            <person name="Garzetti D."/>
        </authorList>
    </citation>
    <scope>NUCLEOTIDE SEQUENCE [LARGE SCALE GENOMIC DNA]</scope>
    <source>
        <strain evidence="8">KB18</strain>
    </source>
</reference>
<dbReference type="KEGG" id="amur:ADH66_14315"/>
<evidence type="ECO:0000259" key="5">
    <source>
        <dbReference type="PROSITE" id="PS50111"/>
    </source>
</evidence>
<dbReference type="GO" id="GO:0016020">
    <property type="term" value="C:membrane"/>
    <property type="evidence" value="ECO:0007669"/>
    <property type="project" value="InterPro"/>
</dbReference>
<dbReference type="PROSITE" id="PS50111">
    <property type="entry name" value="CHEMOTAXIS_TRANSDUC_2"/>
    <property type="match status" value="1"/>
</dbReference>
<feature type="transmembrane region" description="Helical" evidence="4">
    <location>
        <begin position="180"/>
        <end position="208"/>
    </location>
</feature>
<dbReference type="GO" id="GO:0004888">
    <property type="term" value="F:transmembrane signaling receptor activity"/>
    <property type="evidence" value="ECO:0007669"/>
    <property type="project" value="InterPro"/>
</dbReference>
<dbReference type="Pfam" id="PF12729">
    <property type="entry name" value="4HB_MCP_1"/>
    <property type="match status" value="1"/>
</dbReference>
<dbReference type="PANTHER" id="PTHR32089:SF120">
    <property type="entry name" value="METHYL-ACCEPTING CHEMOTAXIS PROTEIN TLPQ"/>
    <property type="match status" value="1"/>
</dbReference>
<protein>
    <submittedName>
        <fullName evidence="7">MCP four helix bundle domain-containing protein</fullName>
    </submittedName>
</protein>
<accession>A0A1Z2XTF1</accession>
<proteinExistence type="inferred from homology"/>
<keyword evidence="4" id="KW-0472">Membrane</keyword>
<dbReference type="RefSeq" id="WP_066539350.1">
    <property type="nucleotide sequence ID" value="NZ_CP021422.1"/>
</dbReference>
<evidence type="ECO:0000256" key="2">
    <source>
        <dbReference type="ARBA" id="ARBA00029447"/>
    </source>
</evidence>
<dbReference type="SMART" id="SM00283">
    <property type="entry name" value="MA"/>
    <property type="match status" value="1"/>
</dbReference>
<dbReference type="EMBL" id="CP065321">
    <property type="protein sequence ID" value="QQR30998.1"/>
    <property type="molecule type" value="Genomic_DNA"/>
</dbReference>
<gene>
    <name evidence="6" type="ORF">ADH66_14315</name>
    <name evidence="7" type="ORF">I5Q82_04690</name>
</gene>
<dbReference type="EMBL" id="CP021422">
    <property type="protein sequence ID" value="ASB41732.1"/>
    <property type="molecule type" value="Genomic_DNA"/>
</dbReference>
<dbReference type="Pfam" id="PF00015">
    <property type="entry name" value="MCPsignal"/>
    <property type="match status" value="1"/>
</dbReference>
<dbReference type="InterPro" id="IPR024478">
    <property type="entry name" value="HlyB_4HB_MCP"/>
</dbReference>
<keyword evidence="1 3" id="KW-0807">Transducer</keyword>
<evidence type="ECO:0000256" key="1">
    <source>
        <dbReference type="ARBA" id="ARBA00023224"/>
    </source>
</evidence>
<name>A0A1Z2XTF1_9FIRM</name>
<organism evidence="7 9">
    <name type="scientific">Acutalibacter muris</name>
    <dbReference type="NCBI Taxonomy" id="1796620"/>
    <lineage>
        <taxon>Bacteria</taxon>
        <taxon>Bacillati</taxon>
        <taxon>Bacillota</taxon>
        <taxon>Clostridia</taxon>
        <taxon>Eubacteriales</taxon>
        <taxon>Acutalibacteraceae</taxon>
        <taxon>Acutalibacter</taxon>
    </lineage>
</organism>
<feature type="domain" description="Methyl-accepting transducer" evidence="5">
    <location>
        <begin position="247"/>
        <end position="477"/>
    </location>
</feature>
<reference evidence="7 9" key="3">
    <citation type="submission" date="2020-11" db="EMBL/GenBank/DDBJ databases">
        <title>Closed and high quality bacterial genomes of the OMM12 community.</title>
        <authorList>
            <person name="Marbouty M."/>
            <person name="Lamy-Besnier Q."/>
            <person name="Debarbieux L."/>
            <person name="Koszul R."/>
        </authorList>
    </citation>
    <scope>NUCLEOTIDE SEQUENCE [LARGE SCALE GENOMIC DNA]</scope>
    <source>
        <strain evidence="7 9">KB18</strain>
    </source>
</reference>
<keyword evidence="4" id="KW-0812">Transmembrane</keyword>
<dbReference type="InterPro" id="IPR004090">
    <property type="entry name" value="Chemotax_Me-accpt_rcpt"/>
</dbReference>
<dbReference type="AlphaFoldDB" id="A0A1Z2XTF1"/>
<comment type="similarity">
    <text evidence="2">Belongs to the methyl-accepting chemotaxis (MCP) protein family.</text>
</comment>
<dbReference type="Gene3D" id="1.10.287.950">
    <property type="entry name" value="Methyl-accepting chemotaxis protein"/>
    <property type="match status" value="1"/>
</dbReference>
<dbReference type="PANTHER" id="PTHR32089">
    <property type="entry name" value="METHYL-ACCEPTING CHEMOTAXIS PROTEIN MCPB"/>
    <property type="match status" value="1"/>
</dbReference>
<feature type="transmembrane region" description="Helical" evidence="4">
    <location>
        <begin position="12"/>
        <end position="33"/>
    </location>
</feature>
<evidence type="ECO:0000313" key="7">
    <source>
        <dbReference type="EMBL" id="QQR30998.1"/>
    </source>
</evidence>